<protein>
    <submittedName>
        <fullName evidence="2">Uncharacterized protein</fullName>
    </submittedName>
</protein>
<feature type="region of interest" description="Disordered" evidence="1">
    <location>
        <begin position="83"/>
        <end position="117"/>
    </location>
</feature>
<reference evidence="2" key="1">
    <citation type="submission" date="2021-03" db="EMBL/GenBank/DDBJ databases">
        <authorList>
            <person name="Palmer J.M."/>
        </authorList>
    </citation>
    <scope>NUCLEOTIDE SEQUENCE</scope>
    <source>
        <strain evidence="2">ARV_011</strain>
    </source>
</reference>
<evidence type="ECO:0000313" key="2">
    <source>
        <dbReference type="EMBL" id="KAG7195044.1"/>
    </source>
</evidence>
<accession>A0A9P8AJM8</accession>
<name>A0A9P8AJM8_9ASCO</name>
<gene>
    <name evidence="2" type="ORF">KQ657_004158</name>
</gene>
<sequence>MHLTYSNSSKRRFDDEEVTNKKTRPEILDEVKLKITTSNEWPVYAHPQGGSIKLTPWGTLRTYLKDDGEEVVKFEDTSFSEYSYIDDNNDTDTPRPPPTANLNDGGADSDTAMPSTPQSLYGNANNNNNNMLPLTMYSSTSANQAIIQNQYGTSGFRLSPSEEAELYVINGYNRMSTPPNGTGELGYSQEQEHYLGIVQHEEFDEREMEME</sequence>
<dbReference type="EMBL" id="JAHMUF010000005">
    <property type="protein sequence ID" value="KAG7195044.1"/>
    <property type="molecule type" value="Genomic_DNA"/>
</dbReference>
<feature type="compositionally biased region" description="Basic and acidic residues" evidence="1">
    <location>
        <begin position="11"/>
        <end position="25"/>
    </location>
</feature>
<dbReference type="AlphaFoldDB" id="A0A9P8AJM8"/>
<evidence type="ECO:0000313" key="3">
    <source>
        <dbReference type="Proteomes" id="UP000790833"/>
    </source>
</evidence>
<dbReference type="Proteomes" id="UP000790833">
    <property type="component" value="Unassembled WGS sequence"/>
</dbReference>
<keyword evidence="3" id="KW-1185">Reference proteome</keyword>
<feature type="region of interest" description="Disordered" evidence="1">
    <location>
        <begin position="1"/>
        <end position="25"/>
    </location>
</feature>
<proteinExistence type="predicted"/>
<comment type="caution">
    <text evidence="2">The sequence shown here is derived from an EMBL/GenBank/DDBJ whole genome shotgun (WGS) entry which is preliminary data.</text>
</comment>
<dbReference type="GeneID" id="66117532"/>
<evidence type="ECO:0000256" key="1">
    <source>
        <dbReference type="SAM" id="MobiDB-lite"/>
    </source>
</evidence>
<organism evidence="2 3">
    <name type="scientific">Scheffersomyces spartinae</name>
    <dbReference type="NCBI Taxonomy" id="45513"/>
    <lineage>
        <taxon>Eukaryota</taxon>
        <taxon>Fungi</taxon>
        <taxon>Dikarya</taxon>
        <taxon>Ascomycota</taxon>
        <taxon>Saccharomycotina</taxon>
        <taxon>Pichiomycetes</taxon>
        <taxon>Debaryomycetaceae</taxon>
        <taxon>Scheffersomyces</taxon>
    </lineage>
</organism>
<dbReference type="OrthoDB" id="3997547at2759"/>
<dbReference type="RefSeq" id="XP_043050591.1">
    <property type="nucleotide sequence ID" value="XM_043194840.1"/>
</dbReference>